<name>A0ABW5C269_9BACI</name>
<reference evidence="2" key="1">
    <citation type="journal article" date="2019" name="Int. J. Syst. Evol. Microbiol.">
        <title>The Global Catalogue of Microorganisms (GCM) 10K type strain sequencing project: providing services to taxonomists for standard genome sequencing and annotation.</title>
        <authorList>
            <consortium name="The Broad Institute Genomics Platform"/>
            <consortium name="The Broad Institute Genome Sequencing Center for Infectious Disease"/>
            <person name="Wu L."/>
            <person name="Ma J."/>
        </authorList>
    </citation>
    <scope>NUCLEOTIDE SEQUENCE [LARGE SCALE GENOMIC DNA]</scope>
    <source>
        <strain evidence="2">CGMCC 1.15474</strain>
    </source>
</reference>
<sequence>MGIKKLFNFKNPALIKQMKVAKIERQYGGIIHQLELDDFWDSLQSYERAFIRNCIKWSFGGRIQPKDLDHPDSHAKTKRSDCGFLLGNVSWAFESKEYLLAEKLLIEIINRTKRPFILHRAHQELVKMYYAQSEEDDKILYKCKELCEYHIELAPLILTEALKKDITPPEILAFKLLKDILDKEGKLKERENISLLEEQYYRGAMNEGG</sequence>
<keyword evidence="2" id="KW-1185">Reference proteome</keyword>
<dbReference type="Proteomes" id="UP001597318">
    <property type="component" value="Unassembled WGS sequence"/>
</dbReference>
<dbReference type="EMBL" id="JBHUIK010000005">
    <property type="protein sequence ID" value="MFD2215754.1"/>
    <property type="molecule type" value="Genomic_DNA"/>
</dbReference>
<gene>
    <name evidence="1" type="ORF">ACFSKK_18890</name>
</gene>
<organism evidence="1 2">
    <name type="scientific">Metabacillus endolithicus</name>
    <dbReference type="NCBI Taxonomy" id="1535204"/>
    <lineage>
        <taxon>Bacteria</taxon>
        <taxon>Bacillati</taxon>
        <taxon>Bacillota</taxon>
        <taxon>Bacilli</taxon>
        <taxon>Bacillales</taxon>
        <taxon>Bacillaceae</taxon>
        <taxon>Metabacillus</taxon>
    </lineage>
</organism>
<protein>
    <submittedName>
        <fullName evidence="1">Uncharacterized protein</fullName>
    </submittedName>
</protein>
<proteinExistence type="predicted"/>
<accession>A0ABW5C269</accession>
<evidence type="ECO:0000313" key="2">
    <source>
        <dbReference type="Proteomes" id="UP001597318"/>
    </source>
</evidence>
<comment type="caution">
    <text evidence="1">The sequence shown here is derived from an EMBL/GenBank/DDBJ whole genome shotgun (WGS) entry which is preliminary data.</text>
</comment>
<dbReference type="RefSeq" id="WP_098798972.1">
    <property type="nucleotide sequence ID" value="NZ_CP095550.1"/>
</dbReference>
<evidence type="ECO:0000313" key="1">
    <source>
        <dbReference type="EMBL" id="MFD2215754.1"/>
    </source>
</evidence>